<evidence type="ECO:0000256" key="1">
    <source>
        <dbReference type="ARBA" id="ARBA00022946"/>
    </source>
</evidence>
<organism evidence="4 5">
    <name type="scientific">Halobacterium hubeiense</name>
    <dbReference type="NCBI Taxonomy" id="1407499"/>
    <lineage>
        <taxon>Archaea</taxon>
        <taxon>Methanobacteriati</taxon>
        <taxon>Methanobacteriota</taxon>
        <taxon>Stenosarchaea group</taxon>
        <taxon>Halobacteria</taxon>
        <taxon>Halobacteriales</taxon>
        <taxon>Halobacteriaceae</taxon>
        <taxon>Halobacterium</taxon>
    </lineage>
</organism>
<feature type="domain" description="Aminomethyltransferase C-terminal" evidence="3">
    <location>
        <begin position="275"/>
        <end position="348"/>
    </location>
</feature>
<feature type="domain" description="GCVT N-terminal" evidence="2">
    <location>
        <begin position="6"/>
        <end position="254"/>
    </location>
</feature>
<evidence type="ECO:0000259" key="2">
    <source>
        <dbReference type="Pfam" id="PF01571"/>
    </source>
</evidence>
<dbReference type="SUPFAM" id="SSF103025">
    <property type="entry name" value="Folate-binding domain"/>
    <property type="match status" value="1"/>
</dbReference>
<dbReference type="SUPFAM" id="SSF101790">
    <property type="entry name" value="Aminomethyltransferase beta-barrel domain"/>
    <property type="match status" value="1"/>
</dbReference>
<dbReference type="GeneID" id="26657964"/>
<dbReference type="PANTHER" id="PTHR43757:SF2">
    <property type="entry name" value="AMINOMETHYLTRANSFERASE, MITOCHONDRIAL"/>
    <property type="match status" value="1"/>
</dbReference>
<dbReference type="Pfam" id="PF08669">
    <property type="entry name" value="GCV_T_C"/>
    <property type="match status" value="1"/>
</dbReference>
<dbReference type="InterPro" id="IPR029043">
    <property type="entry name" value="GcvT/YgfZ_C"/>
</dbReference>
<dbReference type="PIRSF" id="PIRSF006487">
    <property type="entry name" value="GcvT"/>
    <property type="match status" value="1"/>
</dbReference>
<evidence type="ECO:0000313" key="5">
    <source>
        <dbReference type="Proteomes" id="UP000066737"/>
    </source>
</evidence>
<dbReference type="InterPro" id="IPR028896">
    <property type="entry name" value="GcvT/YgfZ/DmdA"/>
</dbReference>
<dbReference type="InterPro" id="IPR027266">
    <property type="entry name" value="TrmE/GcvT-like"/>
</dbReference>
<dbReference type="OrthoDB" id="299960at2157"/>
<dbReference type="Gene3D" id="3.30.1360.120">
    <property type="entry name" value="Probable tRNA modification gtpase trme, domain 1"/>
    <property type="match status" value="1"/>
</dbReference>
<reference evidence="5" key="1">
    <citation type="journal article" date="2016" name="Environ. Microbiol.">
        <title>The complete genome of a viable archaeum isolated from 123-million-year-old rock salt.</title>
        <authorList>
            <person name="Jaakkola S.T."/>
            <person name="Pfeiffer F."/>
            <person name="Ravantti J.J."/>
            <person name="Guo Q."/>
            <person name="Liu Y."/>
            <person name="Chen X."/>
            <person name="Ma H."/>
            <person name="Yang C."/>
            <person name="Oksanen H.M."/>
            <person name="Bamford D.H."/>
        </authorList>
    </citation>
    <scope>NUCLEOTIDE SEQUENCE</scope>
    <source>
        <strain evidence="5">JI20-1</strain>
    </source>
</reference>
<dbReference type="InterPro" id="IPR017703">
    <property type="entry name" value="YgfZ/GCV_T_CS"/>
</dbReference>
<evidence type="ECO:0000313" key="4">
    <source>
        <dbReference type="EMBL" id="CQH46927.1"/>
    </source>
</evidence>
<name>A0A0U5GZZ7_9EURY</name>
<dbReference type="AlphaFoldDB" id="A0A0U5GZZ7"/>
<gene>
    <name evidence="4" type="ORF">HHUB_1275</name>
</gene>
<dbReference type="STRING" id="1407499.HHUB_1275"/>
<dbReference type="PANTHER" id="PTHR43757">
    <property type="entry name" value="AMINOMETHYLTRANSFERASE"/>
    <property type="match status" value="1"/>
</dbReference>
<sequence>MTVVRDLHEDHGASFRDVAGRALPEEYGRPERTHRAVRNVVGVTEHAFDVVVVTGEDRHEFVDDTVTNHVPTEDGEGVYALLLDPQGRIRVDCYAFATGDSLLVFFPAGEGEAIAEEWSERTFVQDVDVEYATDDFGVFGAHGPKATEKIASVLGGASPPEEPLTFVRGAMEEGVTVIRDDDLAGEEGYLVVCAAADADPVFETLVIRGLNATPFGRRTWETLTLEAGTPLFETELEDRVPNVLGLDNAVDYEKGCFVGQEVVSKVKNRGRPSSRLVGLTAEDLPEAGATVTQDGDDVGEVTRAVVSPLRDEPIAFAEVNYDVEGGDVTVATDDGDASGEITDLPFVDCTGRSARIPTYE</sequence>
<dbReference type="NCBIfam" id="TIGR03317">
    <property type="entry name" value="ygfZ_signature"/>
    <property type="match status" value="1"/>
</dbReference>
<protein>
    <submittedName>
        <fullName evidence="4">Homolog to glycine cleavage system protein T</fullName>
    </submittedName>
</protein>
<dbReference type="KEGG" id="hhb:Hhub_1275"/>
<dbReference type="Pfam" id="PF01571">
    <property type="entry name" value="GCV_T"/>
    <property type="match status" value="1"/>
</dbReference>
<evidence type="ECO:0000259" key="3">
    <source>
        <dbReference type="Pfam" id="PF08669"/>
    </source>
</evidence>
<dbReference type="EMBL" id="LN831302">
    <property type="protein sequence ID" value="CQH46927.1"/>
    <property type="molecule type" value="Genomic_DNA"/>
</dbReference>
<accession>A0A0U5GZZ7</accession>
<keyword evidence="1" id="KW-0809">Transit peptide</keyword>
<dbReference type="RefSeq" id="WP_059055470.1">
    <property type="nucleotide sequence ID" value="NZ_CEML01000002.1"/>
</dbReference>
<proteinExistence type="predicted"/>
<dbReference type="Proteomes" id="UP000066737">
    <property type="component" value="Chromosome I"/>
</dbReference>
<keyword evidence="5" id="KW-1185">Reference proteome</keyword>
<dbReference type="InterPro" id="IPR013977">
    <property type="entry name" value="GcvT_C"/>
</dbReference>
<dbReference type="InterPro" id="IPR006222">
    <property type="entry name" value="GCVT_N"/>
</dbReference>